<evidence type="ECO:0000259" key="5">
    <source>
        <dbReference type="Pfam" id="PF05193"/>
    </source>
</evidence>
<dbReference type="PANTHER" id="PTHR11851">
    <property type="entry name" value="METALLOPROTEASE"/>
    <property type="match status" value="1"/>
</dbReference>
<evidence type="ECO:0000256" key="3">
    <source>
        <dbReference type="RuleBase" id="RU004447"/>
    </source>
</evidence>
<dbReference type="GO" id="GO:0006508">
    <property type="term" value="P:proteolysis"/>
    <property type="evidence" value="ECO:0007669"/>
    <property type="project" value="InterPro"/>
</dbReference>
<dbReference type="InterPro" id="IPR050361">
    <property type="entry name" value="MPP/UQCRC_Complex"/>
</dbReference>
<evidence type="ECO:0000313" key="6">
    <source>
        <dbReference type="EMBL" id="QHT70706.1"/>
    </source>
</evidence>
<dbReference type="AlphaFoldDB" id="A0A6C0GRL2"/>
<dbReference type="EMBL" id="CP048222">
    <property type="protein sequence ID" value="QHT70706.1"/>
    <property type="molecule type" value="Genomic_DNA"/>
</dbReference>
<dbReference type="RefSeq" id="WP_162446681.1">
    <property type="nucleotide sequence ID" value="NZ_CP048222.1"/>
</dbReference>
<evidence type="ECO:0000259" key="4">
    <source>
        <dbReference type="Pfam" id="PF00675"/>
    </source>
</evidence>
<protein>
    <submittedName>
        <fullName evidence="6">Insulinase family protein</fullName>
    </submittedName>
</protein>
<accession>A0A6C0GRL2</accession>
<dbReference type="Gene3D" id="3.30.830.10">
    <property type="entry name" value="Metalloenzyme, LuxS/M16 peptidase-like"/>
    <property type="match status" value="4"/>
</dbReference>
<sequence>MKKYTLFFLLFLCLVYSLSGQKLPAGYTQVKELGGIKEFKLESNGLVILLKEDHTAPVLTFMVTYKVGSRDEVTGNTGSTHLLEHLMFKGSPTFNKKDGTSIDIEFGKAGAMVNATTWLDRTNYFESLPNTHLELAIKIEADRMRNAFINEEDRQAEMTVVRNEFEQGENDPLYALDKQIWATAYQAHPYHHSTIGWRSDIEKVPIEKLKAFYDTYYWPNNATITLIGDFSESQALEYIKKHFGAIAASPKPIPQVYTQEPEQQGQRRMIVKRAGQLGMVGIAYKTPKGLEQDTYPMKVLVSILAEDKTSRLYKALVDKGLATTINPSYDIFKDEGLFIPYVYLTPGIKQEDVEKIILDEFEKIKASGVTAQEVSRAINKIITQKAYQSDGSYSLASQINEAIAMGDWTFYVNFNDNIQKVQPIQVQAAARKYLLTDKSTVGYFIPKAEEGSTAIINSPAKNRESVQTPLYYRNPALTYLESADKHDQQVPGQKNSKVLPGNTFASQVQFKQINGAKVYAMKTDVKDVVTLTGSIYAGETTSPADNSKLAHFVGSMLDKGTIKKSKFDIAEQLENIGASISFNITRHTLNFNAKCLKKDLPIVIGLIEEQLKFPAFKDEEIDKLKKQLKASIQQNTEKTNFMANQALLAQLYPKTHPNYPVSVEQSLKDIDKITGSDIRAFHKKYYGPASMIIVAVGDVEVPVFQKLVSNALQGFSGGITYPAIAKATHAPAEKKVVVEMKEKASATLAIGMATGLKQTDKDYLPLFVGNQVLGGGGFTGRLMSIIRDDEGLTYGIYSYHTGDVFSDGYFGVTGQFAPELLDKGYASTMREFNRWIKEGISEKDLQDKKMNIVGSFKVELSTTGGIANEILNTIQAGLPISYLDEFPARIEALTLAEVNAAMKKYIDPSKMVVVMAGSIDKEGKPQGAANKN</sequence>
<dbReference type="SUPFAM" id="SSF63411">
    <property type="entry name" value="LuxS/MPP-like metallohydrolase"/>
    <property type="match status" value="4"/>
</dbReference>
<evidence type="ECO:0000313" key="7">
    <source>
        <dbReference type="Proteomes" id="UP000480178"/>
    </source>
</evidence>
<dbReference type="Proteomes" id="UP000480178">
    <property type="component" value="Chromosome"/>
</dbReference>
<feature type="domain" description="Peptidase M16 C-terminal" evidence="5">
    <location>
        <begin position="672"/>
        <end position="850"/>
    </location>
</feature>
<comment type="similarity">
    <text evidence="2 3">Belongs to the peptidase M16 family.</text>
</comment>
<dbReference type="InterPro" id="IPR001431">
    <property type="entry name" value="Pept_M16_Zn_BS"/>
</dbReference>
<dbReference type="KEGG" id="rhoz:GXP67_30690"/>
<dbReference type="PANTHER" id="PTHR11851:SF49">
    <property type="entry name" value="MITOCHONDRIAL-PROCESSING PEPTIDASE SUBUNIT ALPHA"/>
    <property type="match status" value="1"/>
</dbReference>
<dbReference type="InterPro" id="IPR011249">
    <property type="entry name" value="Metalloenz_LuxS/M16"/>
</dbReference>
<reference evidence="6 7" key="1">
    <citation type="submission" date="2020-01" db="EMBL/GenBank/DDBJ databases">
        <authorList>
            <person name="Kim M.K."/>
        </authorList>
    </citation>
    <scope>NUCLEOTIDE SEQUENCE [LARGE SCALE GENOMIC DNA]</scope>
    <source>
        <strain evidence="6 7">172606-1</strain>
    </source>
</reference>
<keyword evidence="7" id="KW-1185">Reference proteome</keyword>
<dbReference type="GO" id="GO:0046872">
    <property type="term" value="F:metal ion binding"/>
    <property type="evidence" value="ECO:0007669"/>
    <property type="project" value="InterPro"/>
</dbReference>
<organism evidence="6 7">
    <name type="scientific">Rhodocytophaga rosea</name>
    <dbReference type="NCBI Taxonomy" id="2704465"/>
    <lineage>
        <taxon>Bacteria</taxon>
        <taxon>Pseudomonadati</taxon>
        <taxon>Bacteroidota</taxon>
        <taxon>Cytophagia</taxon>
        <taxon>Cytophagales</taxon>
        <taxon>Rhodocytophagaceae</taxon>
        <taxon>Rhodocytophaga</taxon>
    </lineage>
</organism>
<evidence type="ECO:0000256" key="1">
    <source>
        <dbReference type="ARBA" id="ARBA00001947"/>
    </source>
</evidence>
<dbReference type="GO" id="GO:0004222">
    <property type="term" value="F:metalloendopeptidase activity"/>
    <property type="evidence" value="ECO:0007669"/>
    <property type="project" value="InterPro"/>
</dbReference>
<feature type="domain" description="Peptidase M16 N-terminal" evidence="4">
    <location>
        <begin position="48"/>
        <end position="195"/>
    </location>
</feature>
<evidence type="ECO:0000256" key="2">
    <source>
        <dbReference type="ARBA" id="ARBA00007261"/>
    </source>
</evidence>
<dbReference type="Pfam" id="PF00675">
    <property type="entry name" value="Peptidase_M16"/>
    <property type="match status" value="2"/>
</dbReference>
<dbReference type="InterPro" id="IPR007863">
    <property type="entry name" value="Peptidase_M16_C"/>
</dbReference>
<dbReference type="InterPro" id="IPR011765">
    <property type="entry name" value="Pept_M16_N"/>
</dbReference>
<proteinExistence type="inferred from homology"/>
<gene>
    <name evidence="6" type="ORF">GXP67_30690</name>
</gene>
<name>A0A6C0GRL2_9BACT</name>
<dbReference type="PROSITE" id="PS00143">
    <property type="entry name" value="INSULINASE"/>
    <property type="match status" value="1"/>
</dbReference>
<feature type="domain" description="Peptidase M16 N-terminal" evidence="4">
    <location>
        <begin position="523"/>
        <end position="656"/>
    </location>
</feature>
<feature type="domain" description="Peptidase M16 C-terminal" evidence="5">
    <location>
        <begin position="205"/>
        <end position="380"/>
    </location>
</feature>
<comment type="cofactor">
    <cofactor evidence="1">
        <name>Zn(2+)</name>
        <dbReference type="ChEBI" id="CHEBI:29105"/>
    </cofactor>
</comment>
<dbReference type="Pfam" id="PF05193">
    <property type="entry name" value="Peptidase_M16_C"/>
    <property type="match status" value="2"/>
</dbReference>